<proteinExistence type="predicted"/>
<protein>
    <submittedName>
        <fullName evidence="1">Uncharacterized protein</fullName>
    </submittedName>
</protein>
<organism evidence="1 2">
    <name type="scientific">Sporomusa acidovorans (strain ATCC 49682 / DSM 3132 / Mol)</name>
    <dbReference type="NCBI Taxonomy" id="1123286"/>
    <lineage>
        <taxon>Bacteria</taxon>
        <taxon>Bacillati</taxon>
        <taxon>Bacillota</taxon>
        <taxon>Negativicutes</taxon>
        <taxon>Selenomonadales</taxon>
        <taxon>Sporomusaceae</taxon>
        <taxon>Sporomusa</taxon>
    </lineage>
</organism>
<evidence type="ECO:0000313" key="2">
    <source>
        <dbReference type="Proteomes" id="UP000216052"/>
    </source>
</evidence>
<keyword evidence="2" id="KW-1185">Reference proteome</keyword>
<reference evidence="1" key="1">
    <citation type="submission" date="2024-05" db="EMBL/GenBank/DDBJ databases">
        <title>Isolation and characterization of Sporomusa carbonis sp. nov., a carboxydotrophic hydrogenogen in the genus of Sporomusa isolated from a charcoal burning pile.</title>
        <authorList>
            <person name="Boeer T."/>
            <person name="Rosenbaum F."/>
            <person name="Eysell L."/>
            <person name="Mueller V."/>
            <person name="Daniel R."/>
            <person name="Poehlein A."/>
        </authorList>
    </citation>
    <scope>NUCLEOTIDE SEQUENCE [LARGE SCALE GENOMIC DNA]</scope>
    <source>
        <strain evidence="1">DSM 3132</strain>
    </source>
</reference>
<evidence type="ECO:0000313" key="1">
    <source>
        <dbReference type="EMBL" id="XFO75500.1"/>
    </source>
</evidence>
<dbReference type="RefSeq" id="WP_093796907.1">
    <property type="nucleotide sequence ID" value="NZ_CP155571.1"/>
</dbReference>
<dbReference type="EMBL" id="CP155571">
    <property type="protein sequence ID" value="XFO75500.1"/>
    <property type="molecule type" value="Genomic_DNA"/>
</dbReference>
<accession>A0ABZ3JB47</accession>
<sequence length="84" mass="9357">MEYGKLPVGATKPIKEFLQNQEEYFISQHGKVVTRKATADDIARIEAEIAAKKSNLTIDLCGEIKKDRNQKKRKVSADPRAGAV</sequence>
<dbReference type="Proteomes" id="UP000216052">
    <property type="component" value="Chromosome"/>
</dbReference>
<name>A0ABZ3JB47_SPOA4</name>
<gene>
    <name evidence="1" type="ORF">SPACI_056210</name>
</gene>